<dbReference type="EMBL" id="SGJD01002819">
    <property type="protein sequence ID" value="KAB0394356.1"/>
    <property type="molecule type" value="Genomic_DNA"/>
</dbReference>
<accession>A0A643C261</accession>
<keyword evidence="2" id="KW-1185">Reference proteome</keyword>
<dbReference type="OrthoDB" id="5034579at2759"/>
<evidence type="ECO:0000313" key="1">
    <source>
        <dbReference type="EMBL" id="KAB0394356.1"/>
    </source>
</evidence>
<name>A0A643C261_BALPH</name>
<sequence>MLFENMGVYTVTAASTFNRFQRPTIYYVMSGPTWQLMQKIQNHDFPPRVEELDVGTLPVSCALESGMKWHSAACASACINV</sequence>
<comment type="caution">
    <text evidence="1">The sequence shown here is derived from an EMBL/GenBank/DDBJ whole genome shotgun (WGS) entry which is preliminary data.</text>
</comment>
<reference evidence="1 2" key="1">
    <citation type="journal article" date="2019" name="PLoS ONE">
        <title>Genomic analyses reveal an absence of contemporary introgressive admixture between fin whales and blue whales, despite known hybrids.</title>
        <authorList>
            <person name="Westbury M.V."/>
            <person name="Petersen B."/>
            <person name="Lorenzen E.D."/>
        </authorList>
    </citation>
    <scope>NUCLEOTIDE SEQUENCE [LARGE SCALE GENOMIC DNA]</scope>
    <source>
        <strain evidence="1">FinWhale-01</strain>
    </source>
</reference>
<organism evidence="1 2">
    <name type="scientific">Balaenoptera physalus</name>
    <name type="common">Fin whale</name>
    <name type="synonym">Balaena physalus</name>
    <dbReference type="NCBI Taxonomy" id="9770"/>
    <lineage>
        <taxon>Eukaryota</taxon>
        <taxon>Metazoa</taxon>
        <taxon>Chordata</taxon>
        <taxon>Craniata</taxon>
        <taxon>Vertebrata</taxon>
        <taxon>Euteleostomi</taxon>
        <taxon>Mammalia</taxon>
        <taxon>Eutheria</taxon>
        <taxon>Laurasiatheria</taxon>
        <taxon>Artiodactyla</taxon>
        <taxon>Whippomorpha</taxon>
        <taxon>Cetacea</taxon>
        <taxon>Mysticeti</taxon>
        <taxon>Balaenopteridae</taxon>
        <taxon>Balaenoptera</taxon>
    </lineage>
</organism>
<proteinExistence type="predicted"/>
<protein>
    <submittedName>
        <fullName evidence="1">Uncharacterized protein</fullName>
    </submittedName>
</protein>
<dbReference type="Proteomes" id="UP000437017">
    <property type="component" value="Unassembled WGS sequence"/>
</dbReference>
<gene>
    <name evidence="1" type="ORF">E2I00_008786</name>
</gene>
<dbReference type="GO" id="GO:0003824">
    <property type="term" value="F:catalytic activity"/>
    <property type="evidence" value="ECO:0007669"/>
    <property type="project" value="InterPro"/>
</dbReference>
<dbReference type="Gene3D" id="2.40.37.10">
    <property type="entry name" value="Lyase, Ornithine Decarboxylase, Chain A, domain 1"/>
    <property type="match status" value="1"/>
</dbReference>
<dbReference type="InterPro" id="IPR009006">
    <property type="entry name" value="Ala_racemase/Decarboxylase_C"/>
</dbReference>
<dbReference type="AlphaFoldDB" id="A0A643C261"/>
<evidence type="ECO:0000313" key="2">
    <source>
        <dbReference type="Proteomes" id="UP000437017"/>
    </source>
</evidence>
<dbReference type="SUPFAM" id="SSF50621">
    <property type="entry name" value="Alanine racemase C-terminal domain-like"/>
    <property type="match status" value="1"/>
</dbReference>